<evidence type="ECO:0008006" key="3">
    <source>
        <dbReference type="Google" id="ProtNLM"/>
    </source>
</evidence>
<dbReference type="PROSITE" id="PS51257">
    <property type="entry name" value="PROKAR_LIPOPROTEIN"/>
    <property type="match status" value="1"/>
</dbReference>
<protein>
    <recommendedName>
        <fullName evidence="3">Lipoprotein</fullName>
    </recommendedName>
</protein>
<dbReference type="Proteomes" id="UP001569414">
    <property type="component" value="Unassembled WGS sequence"/>
</dbReference>
<reference evidence="1 2" key="1">
    <citation type="submission" date="2024-08" db="EMBL/GenBank/DDBJ databases">
        <authorList>
            <person name="Ishaq N."/>
        </authorList>
    </citation>
    <scope>NUCLEOTIDE SEQUENCE [LARGE SCALE GENOMIC DNA]</scope>
    <source>
        <strain evidence="1 2">JCM 30400</strain>
    </source>
</reference>
<proteinExistence type="predicted"/>
<comment type="caution">
    <text evidence="1">The sequence shown here is derived from an EMBL/GenBank/DDBJ whole genome shotgun (WGS) entry which is preliminary data.</text>
</comment>
<dbReference type="EMBL" id="JBGMEL010000002">
    <property type="protein sequence ID" value="MFA0789445.1"/>
    <property type="molecule type" value="Genomic_DNA"/>
</dbReference>
<gene>
    <name evidence="1" type="ORF">ACCI51_02735</name>
</gene>
<keyword evidence="2" id="KW-1185">Reference proteome</keyword>
<name>A0ABV4NJI9_9GAMM</name>
<evidence type="ECO:0000313" key="2">
    <source>
        <dbReference type="Proteomes" id="UP001569414"/>
    </source>
</evidence>
<sequence>MNTFIKAISLATFSIIMTGCTSNPVMNIQDRNIPDRLDGSTQTQGSVKKSIIAGCIQRNWTCREVAPGKIHASINVRKHHAEAEINYNISNYSITYKDSDMLDYNEKYYTIHRNYNRWVRNLNDAIIKQLSI</sequence>
<dbReference type="RefSeq" id="WP_299584881.1">
    <property type="nucleotide sequence ID" value="NZ_JBGMEL010000002.1"/>
</dbReference>
<accession>A0ABV4NJI9</accession>
<evidence type="ECO:0000313" key="1">
    <source>
        <dbReference type="EMBL" id="MFA0789445.1"/>
    </source>
</evidence>
<organism evidence="1 2">
    <name type="scientific">Microbulbifer echini</name>
    <dbReference type="NCBI Taxonomy" id="1529067"/>
    <lineage>
        <taxon>Bacteria</taxon>
        <taxon>Pseudomonadati</taxon>
        <taxon>Pseudomonadota</taxon>
        <taxon>Gammaproteobacteria</taxon>
        <taxon>Cellvibrionales</taxon>
        <taxon>Microbulbiferaceae</taxon>
        <taxon>Microbulbifer</taxon>
    </lineage>
</organism>